<reference evidence="3" key="1">
    <citation type="submission" date="2016-06" db="UniProtKB">
        <authorList>
            <consortium name="WormBaseParasite"/>
        </authorList>
    </citation>
    <scope>IDENTIFICATION</scope>
</reference>
<dbReference type="InterPro" id="IPR008551">
    <property type="entry name" value="TANGO2"/>
</dbReference>
<dbReference type="AlphaFoldDB" id="A0A183U5Y1"/>
<organism evidence="2 3">
    <name type="scientific">Toxocara canis</name>
    <name type="common">Canine roundworm</name>
    <dbReference type="NCBI Taxonomy" id="6265"/>
    <lineage>
        <taxon>Eukaryota</taxon>
        <taxon>Metazoa</taxon>
        <taxon>Ecdysozoa</taxon>
        <taxon>Nematoda</taxon>
        <taxon>Chromadorea</taxon>
        <taxon>Rhabditida</taxon>
        <taxon>Spirurina</taxon>
        <taxon>Ascaridomorpha</taxon>
        <taxon>Ascaridoidea</taxon>
        <taxon>Toxocaridae</taxon>
        <taxon>Toxocara</taxon>
    </lineage>
</organism>
<protein>
    <submittedName>
        <fullName evidence="3">Secreted protein</fullName>
    </submittedName>
</protein>
<accession>A0A183U5Y1</accession>
<dbReference type="EMBL" id="UYWY01005653">
    <property type="protein sequence ID" value="VDM29618.1"/>
    <property type="molecule type" value="Genomic_DNA"/>
</dbReference>
<dbReference type="WBParaSite" id="TCNE_0000390101-mRNA-1">
    <property type="protein sequence ID" value="TCNE_0000390101-mRNA-1"/>
    <property type="gene ID" value="TCNE_0000390101"/>
</dbReference>
<evidence type="ECO:0000313" key="1">
    <source>
        <dbReference type="EMBL" id="VDM29618.1"/>
    </source>
</evidence>
<evidence type="ECO:0000313" key="2">
    <source>
        <dbReference type="Proteomes" id="UP000050794"/>
    </source>
</evidence>
<keyword evidence="2" id="KW-1185">Reference proteome</keyword>
<name>A0A183U5Y1_TOXCA</name>
<reference evidence="1 2" key="2">
    <citation type="submission" date="2018-11" db="EMBL/GenBank/DDBJ databases">
        <authorList>
            <consortium name="Pathogen Informatics"/>
        </authorList>
    </citation>
    <scope>NUCLEOTIDE SEQUENCE [LARGE SCALE GENOMIC DNA]</scope>
</reference>
<dbReference type="Pfam" id="PF05742">
    <property type="entry name" value="TANGO2"/>
    <property type="match status" value="1"/>
</dbReference>
<proteinExistence type="predicted"/>
<evidence type="ECO:0000313" key="3">
    <source>
        <dbReference type="WBParaSite" id="TCNE_0000390101-mRNA-1"/>
    </source>
</evidence>
<gene>
    <name evidence="1" type="ORF">TCNE_LOCUS3901</name>
</gene>
<sequence length="67" mass="7333">MCVTFLYLNADAVGDANKYQLIVLNNRDEDFDRPTSLAAWQEGILAGSCSCISLSDVDMPKSICNLC</sequence>
<dbReference type="Proteomes" id="UP000050794">
    <property type="component" value="Unassembled WGS sequence"/>
</dbReference>